<sequence length="104" mass="12070">MAKGFFFFFFLQKLGEFLSLSILQRRNQPEIGRKGSKIERKISEKGFPPLALILKPNEVGRSKMIISGHGRTSRKEWCPGVCWMSKEAMEQRVRVRVRDGVEEQ</sequence>
<accession>A0AAV5IPB7</accession>
<keyword evidence="1" id="KW-0732">Signal</keyword>
<feature type="signal peptide" evidence="1">
    <location>
        <begin position="1"/>
        <end position="19"/>
    </location>
</feature>
<dbReference type="EMBL" id="BPVZ01000015">
    <property type="protein sequence ID" value="GKV00582.1"/>
    <property type="molecule type" value="Genomic_DNA"/>
</dbReference>
<proteinExistence type="predicted"/>
<name>A0AAV5IPB7_9ROSI</name>
<evidence type="ECO:0000313" key="3">
    <source>
        <dbReference type="Proteomes" id="UP001054252"/>
    </source>
</evidence>
<feature type="chain" id="PRO_5043741799" evidence="1">
    <location>
        <begin position="20"/>
        <end position="104"/>
    </location>
</feature>
<comment type="caution">
    <text evidence="2">The sequence shown here is derived from an EMBL/GenBank/DDBJ whole genome shotgun (WGS) entry which is preliminary data.</text>
</comment>
<gene>
    <name evidence="2" type="ORF">SLEP1_g13250</name>
</gene>
<dbReference type="Proteomes" id="UP001054252">
    <property type="component" value="Unassembled WGS sequence"/>
</dbReference>
<evidence type="ECO:0000256" key="1">
    <source>
        <dbReference type="SAM" id="SignalP"/>
    </source>
</evidence>
<dbReference type="AlphaFoldDB" id="A0AAV5IPB7"/>
<evidence type="ECO:0000313" key="2">
    <source>
        <dbReference type="EMBL" id="GKV00582.1"/>
    </source>
</evidence>
<protein>
    <submittedName>
        <fullName evidence="2">Uncharacterized protein</fullName>
    </submittedName>
</protein>
<keyword evidence="3" id="KW-1185">Reference proteome</keyword>
<organism evidence="2 3">
    <name type="scientific">Rubroshorea leprosula</name>
    <dbReference type="NCBI Taxonomy" id="152421"/>
    <lineage>
        <taxon>Eukaryota</taxon>
        <taxon>Viridiplantae</taxon>
        <taxon>Streptophyta</taxon>
        <taxon>Embryophyta</taxon>
        <taxon>Tracheophyta</taxon>
        <taxon>Spermatophyta</taxon>
        <taxon>Magnoliopsida</taxon>
        <taxon>eudicotyledons</taxon>
        <taxon>Gunneridae</taxon>
        <taxon>Pentapetalae</taxon>
        <taxon>rosids</taxon>
        <taxon>malvids</taxon>
        <taxon>Malvales</taxon>
        <taxon>Dipterocarpaceae</taxon>
        <taxon>Rubroshorea</taxon>
    </lineage>
</organism>
<reference evidence="2 3" key="1">
    <citation type="journal article" date="2021" name="Commun. Biol.">
        <title>The genome of Shorea leprosula (Dipterocarpaceae) highlights the ecological relevance of drought in aseasonal tropical rainforests.</title>
        <authorList>
            <person name="Ng K.K.S."/>
            <person name="Kobayashi M.J."/>
            <person name="Fawcett J.A."/>
            <person name="Hatakeyama M."/>
            <person name="Paape T."/>
            <person name="Ng C.H."/>
            <person name="Ang C.C."/>
            <person name="Tnah L.H."/>
            <person name="Lee C.T."/>
            <person name="Nishiyama T."/>
            <person name="Sese J."/>
            <person name="O'Brien M.J."/>
            <person name="Copetti D."/>
            <person name="Mohd Noor M.I."/>
            <person name="Ong R.C."/>
            <person name="Putra M."/>
            <person name="Sireger I.Z."/>
            <person name="Indrioko S."/>
            <person name="Kosugi Y."/>
            <person name="Izuno A."/>
            <person name="Isagi Y."/>
            <person name="Lee S.L."/>
            <person name="Shimizu K.K."/>
        </authorList>
    </citation>
    <scope>NUCLEOTIDE SEQUENCE [LARGE SCALE GENOMIC DNA]</scope>
    <source>
        <strain evidence="2">214</strain>
    </source>
</reference>